<feature type="domain" description="PiggyBac transposable element-derived protein" evidence="1">
    <location>
        <begin position="7"/>
        <end position="114"/>
    </location>
</feature>
<evidence type="ECO:0000313" key="3">
    <source>
        <dbReference type="Proteomes" id="UP001174136"/>
    </source>
</evidence>
<gene>
    <name evidence="2" type="ORF">N1851_018722</name>
</gene>
<dbReference type="PANTHER" id="PTHR47272">
    <property type="entry name" value="DDE_TNP_1_7 DOMAIN-CONTAINING PROTEIN"/>
    <property type="match status" value="1"/>
</dbReference>
<evidence type="ECO:0000313" key="2">
    <source>
        <dbReference type="EMBL" id="KAK0143138.1"/>
    </source>
</evidence>
<organism evidence="2 3">
    <name type="scientific">Merluccius polli</name>
    <name type="common">Benguela hake</name>
    <name type="synonym">Merluccius cadenati</name>
    <dbReference type="NCBI Taxonomy" id="89951"/>
    <lineage>
        <taxon>Eukaryota</taxon>
        <taxon>Metazoa</taxon>
        <taxon>Chordata</taxon>
        <taxon>Craniata</taxon>
        <taxon>Vertebrata</taxon>
        <taxon>Euteleostomi</taxon>
        <taxon>Actinopterygii</taxon>
        <taxon>Neopterygii</taxon>
        <taxon>Teleostei</taxon>
        <taxon>Neoteleostei</taxon>
        <taxon>Acanthomorphata</taxon>
        <taxon>Zeiogadaria</taxon>
        <taxon>Gadariae</taxon>
        <taxon>Gadiformes</taxon>
        <taxon>Gadoidei</taxon>
        <taxon>Merlucciidae</taxon>
        <taxon>Merluccius</taxon>
    </lineage>
</organism>
<dbReference type="Pfam" id="PF13843">
    <property type="entry name" value="DDE_Tnp_1_7"/>
    <property type="match status" value="1"/>
</dbReference>
<dbReference type="EMBL" id="JAOPHQ010003432">
    <property type="protein sequence ID" value="KAK0143138.1"/>
    <property type="molecule type" value="Genomic_DNA"/>
</dbReference>
<accession>A0AA47MMH3</accession>
<protein>
    <recommendedName>
        <fullName evidence="1">PiggyBac transposable element-derived protein domain-containing protein</fullName>
    </recommendedName>
</protein>
<sequence>MTRQNGTPMDYFKQYIDDSLFEEMALCTIQREVLVSGATLNTAPEELKTFFGNSIYMSCLGYPNIQMYWASNTRVQIVVESMTRNRFYKLRNSVKIVNDLEECKIIEDKSFKKNGRGASEMVVRRSPPELAVIKWLDNKPVAMASSAYGNEPQDTRRTSSFWGRNRLSSLTSNFSLVKT</sequence>
<dbReference type="InterPro" id="IPR029526">
    <property type="entry name" value="PGBD"/>
</dbReference>
<proteinExistence type="predicted"/>
<dbReference type="Proteomes" id="UP001174136">
    <property type="component" value="Unassembled WGS sequence"/>
</dbReference>
<reference evidence="2" key="1">
    <citation type="journal article" date="2023" name="Front. Mar. Sci.">
        <title>A new Merluccius polli reference genome to investigate the effects of global change in West African waters.</title>
        <authorList>
            <person name="Mateo J.L."/>
            <person name="Blanco-Fernandez C."/>
            <person name="Garcia-Vazquez E."/>
            <person name="Machado-Schiaffino G."/>
        </authorList>
    </citation>
    <scope>NUCLEOTIDE SEQUENCE</scope>
    <source>
        <strain evidence="2">C29</strain>
        <tissue evidence="2">Fin</tissue>
    </source>
</reference>
<name>A0AA47MMH3_MERPO</name>
<keyword evidence="3" id="KW-1185">Reference proteome</keyword>
<dbReference type="PANTHER" id="PTHR47272:SF2">
    <property type="entry name" value="PIGGYBAC TRANSPOSABLE ELEMENT-DERIVED PROTEIN 3-LIKE"/>
    <property type="match status" value="1"/>
</dbReference>
<dbReference type="AlphaFoldDB" id="A0AA47MMH3"/>
<evidence type="ECO:0000259" key="1">
    <source>
        <dbReference type="Pfam" id="PF13843"/>
    </source>
</evidence>
<comment type="caution">
    <text evidence="2">The sequence shown here is derived from an EMBL/GenBank/DDBJ whole genome shotgun (WGS) entry which is preliminary data.</text>
</comment>